<feature type="domain" description="Thiaminase-2/PQQC" evidence="1">
    <location>
        <begin position="70"/>
        <end position="278"/>
    </location>
</feature>
<reference evidence="2 3" key="1">
    <citation type="journal article" date="2014" name="PLoS Genet.">
        <title>Analysis of the Phlebiopsis gigantea genome, transcriptome and secretome provides insight into its pioneer colonization strategies of wood.</title>
        <authorList>
            <person name="Hori C."/>
            <person name="Ishida T."/>
            <person name="Igarashi K."/>
            <person name="Samejima M."/>
            <person name="Suzuki H."/>
            <person name="Master E."/>
            <person name="Ferreira P."/>
            <person name="Ruiz-Duenas F.J."/>
            <person name="Held B."/>
            <person name="Canessa P."/>
            <person name="Larrondo L.F."/>
            <person name="Schmoll M."/>
            <person name="Druzhinina I.S."/>
            <person name="Kubicek C.P."/>
            <person name="Gaskell J.A."/>
            <person name="Kersten P."/>
            <person name="St John F."/>
            <person name="Glasner J."/>
            <person name="Sabat G."/>
            <person name="Splinter BonDurant S."/>
            <person name="Syed K."/>
            <person name="Yadav J."/>
            <person name="Mgbeahuruike A.C."/>
            <person name="Kovalchuk A."/>
            <person name="Asiegbu F.O."/>
            <person name="Lackner G."/>
            <person name="Hoffmeister D."/>
            <person name="Rencoret J."/>
            <person name="Gutierrez A."/>
            <person name="Sun H."/>
            <person name="Lindquist E."/>
            <person name="Barry K."/>
            <person name="Riley R."/>
            <person name="Grigoriev I.V."/>
            <person name="Henrissat B."/>
            <person name="Kues U."/>
            <person name="Berka R.M."/>
            <person name="Martinez A.T."/>
            <person name="Covert S.F."/>
            <person name="Blanchette R.A."/>
            <person name="Cullen D."/>
        </authorList>
    </citation>
    <scope>NUCLEOTIDE SEQUENCE [LARGE SCALE GENOMIC DNA]</scope>
    <source>
        <strain evidence="2 3">11061_1 CR5-6</strain>
    </source>
</reference>
<dbReference type="GO" id="GO:0006772">
    <property type="term" value="P:thiamine metabolic process"/>
    <property type="evidence" value="ECO:0007669"/>
    <property type="project" value="UniProtKB-ARBA"/>
</dbReference>
<sequence length="283" mass="32168">MSTPLISIPHSRSYSGRARAHLTELNRVAAHPNLGASLEQIRAGIKDRASRPLDTVDPRDLVAYLIQDNQDLWQQLLHNPFCMKMKTSSSDNAAVLKGFRWYMVQDFLYCIRLMTYEADRAGKATSSEDFNTSTERVSSNAEYAKESLTTCTTPVPNGLGIKDFSVLGARPTEALKSYTDFQISTAGVDSWVLALVAMVPCIQSYYQLAVDLKDYSTHRDTIWYNLWAVENAKYEDSTTHQKEFFIQNFDEWKDHYAEATKIFRRACQGEIDLWATALHPEDV</sequence>
<organism evidence="2 3">
    <name type="scientific">Phlebiopsis gigantea (strain 11061_1 CR5-6)</name>
    <name type="common">White-rot fungus</name>
    <name type="synonym">Peniophora gigantea</name>
    <dbReference type="NCBI Taxonomy" id="745531"/>
    <lineage>
        <taxon>Eukaryota</taxon>
        <taxon>Fungi</taxon>
        <taxon>Dikarya</taxon>
        <taxon>Basidiomycota</taxon>
        <taxon>Agaricomycotina</taxon>
        <taxon>Agaricomycetes</taxon>
        <taxon>Polyporales</taxon>
        <taxon>Phanerochaetaceae</taxon>
        <taxon>Phlebiopsis</taxon>
    </lineage>
</organism>
<dbReference type="Pfam" id="PF03070">
    <property type="entry name" value="TENA_THI-4"/>
    <property type="match status" value="1"/>
</dbReference>
<dbReference type="STRING" id="745531.A0A0C3RXD5"/>
<evidence type="ECO:0000313" key="2">
    <source>
        <dbReference type="EMBL" id="KIP06491.1"/>
    </source>
</evidence>
<gene>
    <name evidence="2" type="ORF">PHLGIDRAFT_19443</name>
</gene>
<dbReference type="CDD" id="cd19359">
    <property type="entry name" value="TenA_C_Bt3146-like"/>
    <property type="match status" value="1"/>
</dbReference>
<name>A0A0C3RXD5_PHLG1</name>
<dbReference type="EMBL" id="KN840517">
    <property type="protein sequence ID" value="KIP06491.1"/>
    <property type="molecule type" value="Genomic_DNA"/>
</dbReference>
<dbReference type="HOGENOM" id="CLU_081629_0_0_1"/>
<dbReference type="SUPFAM" id="SSF48613">
    <property type="entry name" value="Heme oxygenase-like"/>
    <property type="match status" value="1"/>
</dbReference>
<dbReference type="Proteomes" id="UP000053257">
    <property type="component" value="Unassembled WGS sequence"/>
</dbReference>
<dbReference type="Gene3D" id="1.20.910.10">
    <property type="entry name" value="Heme oxygenase-like"/>
    <property type="match status" value="1"/>
</dbReference>
<dbReference type="OrthoDB" id="2792107at2759"/>
<accession>A0A0C3RXD5</accession>
<dbReference type="InterPro" id="IPR004305">
    <property type="entry name" value="Thiaminase-2/PQQC"/>
</dbReference>
<dbReference type="AlphaFoldDB" id="A0A0C3RXD5"/>
<protein>
    <recommendedName>
        <fullName evidence="1">Thiaminase-2/PQQC domain-containing protein</fullName>
    </recommendedName>
</protein>
<keyword evidence="3" id="KW-1185">Reference proteome</keyword>
<evidence type="ECO:0000313" key="3">
    <source>
        <dbReference type="Proteomes" id="UP000053257"/>
    </source>
</evidence>
<dbReference type="InterPro" id="IPR016084">
    <property type="entry name" value="Haem_Oase-like_multi-hlx"/>
</dbReference>
<evidence type="ECO:0000259" key="1">
    <source>
        <dbReference type="Pfam" id="PF03070"/>
    </source>
</evidence>
<proteinExistence type="predicted"/>